<feature type="transmembrane region" description="Helical" evidence="1">
    <location>
        <begin position="120"/>
        <end position="144"/>
    </location>
</feature>
<keyword evidence="3" id="KW-1185">Reference proteome</keyword>
<dbReference type="EMBL" id="AFHQ01000038">
    <property type="protein sequence ID" value="EGK59220.1"/>
    <property type="molecule type" value="Genomic_DNA"/>
</dbReference>
<keyword evidence="1" id="KW-0472">Membrane</keyword>
<comment type="caution">
    <text evidence="2">The sequence shown here is derived from an EMBL/GenBank/DDBJ whole genome shotgun (WGS) entry which is preliminary data.</text>
</comment>
<dbReference type="AlphaFoldDB" id="F5RN88"/>
<dbReference type="HOGENOM" id="CLU_923438_0_0_9"/>
<sequence length="301" mass="33776">MVGLAAFNVQIPKGIQKLQKVVGDTLADFIQTARILAQYFGNFATFDLSEAKGKLRQLVRIFSCNKVEDFLTGCKVTVRLPLYSRFKSIREIIFVVLIRRQHILKRLSAKIRAIECVVRAAVAGVHNGFAIALALRLAVVVFGIRKLRRATNRVTATVRNNATLITAFPLLHHIFLVHYGLVQVAVTLDDNRSENTPTPLNCRNNGIRILLLNALDDCFRISYLFGSLLAIITRQFNRDIVVSVFFFKLCNQVGSSFLRIEADCSCGRLMNQSTPSGTTESDSKVSIGRNNVEVYPRLKRF</sequence>
<proteinExistence type="predicted"/>
<dbReference type="STRING" id="888060.HMPREF9081_1724"/>
<gene>
    <name evidence="2" type="ORF">HMPREF9081_1724</name>
</gene>
<accession>F5RN88</accession>
<protein>
    <submittedName>
        <fullName evidence="2">Uncharacterized protein</fullName>
    </submittedName>
</protein>
<dbReference type="Proteomes" id="UP000004067">
    <property type="component" value="Unassembled WGS sequence"/>
</dbReference>
<reference evidence="2 3" key="1">
    <citation type="submission" date="2011-04" db="EMBL/GenBank/DDBJ databases">
        <authorList>
            <person name="Muzny D."/>
            <person name="Qin X."/>
            <person name="Deng J."/>
            <person name="Jiang H."/>
            <person name="Liu Y."/>
            <person name="Qu J."/>
            <person name="Song X.-Z."/>
            <person name="Zhang L."/>
            <person name="Thornton R."/>
            <person name="Coyle M."/>
            <person name="Francisco L."/>
            <person name="Jackson L."/>
            <person name="Javaid M."/>
            <person name="Korchina V."/>
            <person name="Kovar C."/>
            <person name="Mata R."/>
            <person name="Mathew T."/>
            <person name="Ngo R."/>
            <person name="Nguyen L."/>
            <person name="Nguyen N."/>
            <person name="Okwuonu G."/>
            <person name="Ongeri F."/>
            <person name="Pham C."/>
            <person name="Simmons D."/>
            <person name="Wilczek-Boney K."/>
            <person name="Hale W."/>
            <person name="Jakkamsetti A."/>
            <person name="Pham P."/>
            <person name="Ruth R."/>
            <person name="San Lucas F."/>
            <person name="Warren J."/>
            <person name="Zhang J."/>
            <person name="Zhao Z."/>
            <person name="Zhou C."/>
            <person name="Zhu D."/>
            <person name="Lee S."/>
            <person name="Bess C."/>
            <person name="Blankenburg K."/>
            <person name="Forbes L."/>
            <person name="Fu Q."/>
            <person name="Gubbala S."/>
            <person name="Hirani K."/>
            <person name="Jayaseelan J.C."/>
            <person name="Lara F."/>
            <person name="Munidasa M."/>
            <person name="Palculict T."/>
            <person name="Patil S."/>
            <person name="Pu L.-L."/>
            <person name="Saada N."/>
            <person name="Tang L."/>
            <person name="Weissenberger G."/>
            <person name="Zhu Y."/>
            <person name="Hemphill L."/>
            <person name="Shang Y."/>
            <person name="Youmans B."/>
            <person name="Ayvaz T."/>
            <person name="Ross M."/>
            <person name="Santibanez J."/>
            <person name="Aqrawi P."/>
            <person name="Gross S."/>
            <person name="Joshi V."/>
            <person name="Fowler G."/>
            <person name="Nazareth L."/>
            <person name="Reid J."/>
            <person name="Worley K."/>
            <person name="Petrosino J."/>
            <person name="Highlander S."/>
            <person name="Gibbs R."/>
        </authorList>
    </citation>
    <scope>NUCLEOTIDE SEQUENCE [LARGE SCALE GENOMIC DNA]</scope>
    <source>
        <strain evidence="2 3">DSM 2778</strain>
    </source>
</reference>
<keyword evidence="1" id="KW-0812">Transmembrane</keyword>
<evidence type="ECO:0000313" key="3">
    <source>
        <dbReference type="Proteomes" id="UP000004067"/>
    </source>
</evidence>
<keyword evidence="1" id="KW-1133">Transmembrane helix</keyword>
<evidence type="ECO:0000313" key="2">
    <source>
        <dbReference type="EMBL" id="EGK59220.1"/>
    </source>
</evidence>
<name>F5RN88_9FIRM</name>
<dbReference type="eggNOG" id="ENOG5033R5U">
    <property type="taxonomic scope" value="Bacteria"/>
</dbReference>
<organism evidence="2 3">
    <name type="scientific">Centipeda periodontii DSM 2778</name>
    <dbReference type="NCBI Taxonomy" id="888060"/>
    <lineage>
        <taxon>Bacteria</taxon>
        <taxon>Bacillati</taxon>
        <taxon>Bacillota</taxon>
        <taxon>Negativicutes</taxon>
        <taxon>Selenomonadales</taxon>
        <taxon>Selenomonadaceae</taxon>
        <taxon>Centipeda</taxon>
    </lineage>
</organism>
<evidence type="ECO:0000256" key="1">
    <source>
        <dbReference type="SAM" id="Phobius"/>
    </source>
</evidence>